<evidence type="ECO:0000259" key="1">
    <source>
        <dbReference type="PROSITE" id="PS50994"/>
    </source>
</evidence>
<dbReference type="GO" id="GO:0015074">
    <property type="term" value="P:DNA integration"/>
    <property type="evidence" value="ECO:0007669"/>
    <property type="project" value="InterPro"/>
</dbReference>
<dbReference type="PANTHER" id="PTHR45835">
    <property type="entry name" value="YALI0A06105P"/>
    <property type="match status" value="1"/>
</dbReference>
<sequence length="266" mass="30718">MKKDIAEFVSKCQNCQQVKYEHQRPAGLLQRMSISEWKWEIIAMNCVVGLPKTLGKFDSILVVVDRLTKSAHFIPVRIDYHDEQLAKVYVKEIVRLHGVPFSIISDRGTQFTSKFWRKLHDELGTQLTFSTTFHPQTDGQSERTIQVLENMLKACVIDFGGHWDKFIPLLKDAQDKMSSIQAKFFAAQSRQKKYADYKVRDMAFQIGENVLLKVSPMKGVMRFGNKDKDLQYEEKSIAILDRDVRKLRNGLQFLIVMCESSMEASS</sequence>
<feature type="domain" description="Integrase catalytic" evidence="1">
    <location>
        <begin position="21"/>
        <end position="152"/>
    </location>
</feature>
<gene>
    <name evidence="2" type="ORF">MTR67_036614</name>
</gene>
<dbReference type="GO" id="GO:0003676">
    <property type="term" value="F:nucleic acid binding"/>
    <property type="evidence" value="ECO:0007669"/>
    <property type="project" value="InterPro"/>
</dbReference>
<dbReference type="AlphaFoldDB" id="A0AAF0UCW4"/>
<accession>A0AAF0UCW4</accession>
<evidence type="ECO:0000313" key="3">
    <source>
        <dbReference type="Proteomes" id="UP001234989"/>
    </source>
</evidence>
<dbReference type="InterPro" id="IPR012337">
    <property type="entry name" value="RNaseH-like_sf"/>
</dbReference>
<dbReference type="InterPro" id="IPR036397">
    <property type="entry name" value="RNaseH_sf"/>
</dbReference>
<protein>
    <recommendedName>
        <fullName evidence="1">Integrase catalytic domain-containing protein</fullName>
    </recommendedName>
</protein>
<keyword evidence="3" id="KW-1185">Reference proteome</keyword>
<dbReference type="SUPFAM" id="SSF53098">
    <property type="entry name" value="Ribonuclease H-like"/>
    <property type="match status" value="1"/>
</dbReference>
<proteinExistence type="predicted"/>
<evidence type="ECO:0000313" key="2">
    <source>
        <dbReference type="EMBL" id="WMV43229.1"/>
    </source>
</evidence>
<dbReference type="PROSITE" id="PS50994">
    <property type="entry name" value="INTEGRASE"/>
    <property type="match status" value="1"/>
</dbReference>
<reference evidence="2" key="1">
    <citation type="submission" date="2023-08" db="EMBL/GenBank/DDBJ databases">
        <title>A de novo genome assembly of Solanum verrucosum Schlechtendal, a Mexican diploid species geographically isolated from the other diploid A-genome species in potato relatives.</title>
        <authorList>
            <person name="Hosaka K."/>
        </authorList>
    </citation>
    <scope>NUCLEOTIDE SEQUENCE</scope>
    <source>
        <tissue evidence="2">Young leaves</tissue>
    </source>
</reference>
<dbReference type="Gene3D" id="3.30.420.10">
    <property type="entry name" value="Ribonuclease H-like superfamily/Ribonuclease H"/>
    <property type="match status" value="1"/>
</dbReference>
<organism evidence="2 3">
    <name type="scientific">Solanum verrucosum</name>
    <dbReference type="NCBI Taxonomy" id="315347"/>
    <lineage>
        <taxon>Eukaryota</taxon>
        <taxon>Viridiplantae</taxon>
        <taxon>Streptophyta</taxon>
        <taxon>Embryophyta</taxon>
        <taxon>Tracheophyta</taxon>
        <taxon>Spermatophyta</taxon>
        <taxon>Magnoliopsida</taxon>
        <taxon>eudicotyledons</taxon>
        <taxon>Gunneridae</taxon>
        <taxon>Pentapetalae</taxon>
        <taxon>asterids</taxon>
        <taxon>lamiids</taxon>
        <taxon>Solanales</taxon>
        <taxon>Solanaceae</taxon>
        <taxon>Solanoideae</taxon>
        <taxon>Solaneae</taxon>
        <taxon>Solanum</taxon>
    </lineage>
</organism>
<dbReference type="InterPro" id="IPR001584">
    <property type="entry name" value="Integrase_cat-core"/>
</dbReference>
<name>A0AAF0UCW4_SOLVR</name>
<dbReference type="PANTHER" id="PTHR45835:SF99">
    <property type="entry name" value="CHROMO DOMAIN-CONTAINING PROTEIN-RELATED"/>
    <property type="match status" value="1"/>
</dbReference>
<dbReference type="EMBL" id="CP133619">
    <property type="protein sequence ID" value="WMV43229.1"/>
    <property type="molecule type" value="Genomic_DNA"/>
</dbReference>
<dbReference type="Proteomes" id="UP001234989">
    <property type="component" value="Chromosome 8"/>
</dbReference>